<dbReference type="EMBL" id="AP014924">
    <property type="protein sequence ID" value="BAS27417.1"/>
    <property type="molecule type" value="Genomic_DNA"/>
</dbReference>
<gene>
    <name evidence="3" type="ORF">LIP_1570</name>
</gene>
<sequence length="477" mass="52656">MSFEDLVASPFESVSPWDHRYAVGNPELYHAWSRHLSEAAFLRLQLRVEAALVAGLEEAGVAPAGAGERVAAASERVTPEAVAREEERTRHNIRALVNCLAREAGLDLAPWIHLGATSADITETARSLQYRESLDGFLLPQLQELLGLWVDLAEREAATPQIGRTHGQHAVPVTFGFAVALYVERLGERIERLREARDRLVGKLTGAVGAYNALSLLVPDPEELERRVLARLGLEPAPVATQILPPEPYVDLFHGLTSTLGVLANFADDMRHLQRSEIAEVAEAVEAGQVGSSTMPHKRNPWNFEHVKSLWKAYAPRMTSVYLDQISEHQRDLTNSASSRFLVELLVALSEAAGRLIGLSRRLRVDRARMASNLELERALWVAEPLYVLLAKHGHPAAHEAARLLAARVREDGLDPLEALEAARAGDPRLDQVVAALSDEERAFLREPGGYRGRAEERARAVAARWRSRMAGWKAPA</sequence>
<dbReference type="Pfam" id="PF00206">
    <property type="entry name" value="Lyase_1"/>
    <property type="match status" value="1"/>
</dbReference>
<dbReference type="PROSITE" id="PS00163">
    <property type="entry name" value="FUMARATE_LYASES"/>
    <property type="match status" value="1"/>
</dbReference>
<evidence type="ECO:0000256" key="1">
    <source>
        <dbReference type="ARBA" id="ARBA00023239"/>
    </source>
</evidence>
<reference evidence="4" key="2">
    <citation type="journal article" date="2016" name="Int. J. Syst. Evol. Microbiol.">
        <title>Complete genome sequence and cell structure of Limnochorda pilosa, a Gram-negative spore-former within the phylum Firmicutes.</title>
        <authorList>
            <person name="Watanabe M."/>
            <person name="Kojima H."/>
            <person name="Fukui M."/>
        </authorList>
    </citation>
    <scope>NUCLEOTIDE SEQUENCE [LARGE SCALE GENOMIC DNA]</scope>
    <source>
        <strain evidence="4">HC45</strain>
    </source>
</reference>
<dbReference type="RefSeq" id="WP_198409768.1">
    <property type="nucleotide sequence ID" value="NZ_AP014924.1"/>
</dbReference>
<dbReference type="GO" id="GO:0070626">
    <property type="term" value="F:(S)-2-(5-amino-1-(5-phospho-D-ribosyl)imidazole-4-carboxamido) succinate lyase (fumarate-forming) activity"/>
    <property type="evidence" value="ECO:0007669"/>
    <property type="project" value="TreeGrafter"/>
</dbReference>
<dbReference type="InterPro" id="IPR000362">
    <property type="entry name" value="Fumarate_lyase_fam"/>
</dbReference>
<dbReference type="CDD" id="cd01595">
    <property type="entry name" value="Adenylsuccinate_lyase_like"/>
    <property type="match status" value="1"/>
</dbReference>
<dbReference type="InterPro" id="IPR024083">
    <property type="entry name" value="Fumarase/histidase_N"/>
</dbReference>
<dbReference type="Gene3D" id="1.20.200.10">
    <property type="entry name" value="Fumarase/aspartase (Central domain)"/>
    <property type="match status" value="1"/>
</dbReference>
<dbReference type="GO" id="GO:0005829">
    <property type="term" value="C:cytosol"/>
    <property type="evidence" value="ECO:0007669"/>
    <property type="project" value="TreeGrafter"/>
</dbReference>
<evidence type="ECO:0000313" key="3">
    <source>
        <dbReference type="EMBL" id="BAS27417.1"/>
    </source>
</evidence>
<dbReference type="PANTHER" id="PTHR43172">
    <property type="entry name" value="ADENYLOSUCCINATE LYASE"/>
    <property type="match status" value="1"/>
</dbReference>
<dbReference type="InterPro" id="IPR020557">
    <property type="entry name" value="Fumarate_lyase_CS"/>
</dbReference>
<reference evidence="4" key="1">
    <citation type="submission" date="2015-07" db="EMBL/GenBank/DDBJ databases">
        <title>Complete genome sequence and phylogenetic analysis of Limnochorda pilosa.</title>
        <authorList>
            <person name="Watanabe M."/>
            <person name="Kojima H."/>
            <person name="Fukui M."/>
        </authorList>
    </citation>
    <scope>NUCLEOTIDE SEQUENCE [LARGE SCALE GENOMIC DNA]</scope>
    <source>
        <strain evidence="4">HC45</strain>
    </source>
</reference>
<evidence type="ECO:0000259" key="2">
    <source>
        <dbReference type="Pfam" id="PF00206"/>
    </source>
</evidence>
<dbReference type="Gene3D" id="1.10.40.30">
    <property type="entry name" value="Fumarase/aspartase (C-terminal domain)"/>
    <property type="match status" value="1"/>
</dbReference>
<dbReference type="AlphaFoldDB" id="A0A0K2SK73"/>
<organism evidence="3 4">
    <name type="scientific">Limnochorda pilosa</name>
    <dbReference type="NCBI Taxonomy" id="1555112"/>
    <lineage>
        <taxon>Bacteria</taxon>
        <taxon>Bacillati</taxon>
        <taxon>Bacillota</taxon>
        <taxon>Limnochordia</taxon>
        <taxon>Limnochordales</taxon>
        <taxon>Limnochordaceae</taxon>
        <taxon>Limnochorda</taxon>
    </lineage>
</organism>
<dbReference type="STRING" id="1555112.LIP_1570"/>
<dbReference type="PATRIC" id="fig|1555112.3.peg.1605"/>
<keyword evidence="1 3" id="KW-0456">Lyase</keyword>
<dbReference type="GO" id="GO:0044208">
    <property type="term" value="P:'de novo' AMP biosynthetic process"/>
    <property type="evidence" value="ECO:0007669"/>
    <property type="project" value="TreeGrafter"/>
</dbReference>
<dbReference type="KEGG" id="lpil:LIP_1570"/>
<accession>A0A0K2SK73</accession>
<evidence type="ECO:0000313" key="4">
    <source>
        <dbReference type="Proteomes" id="UP000065807"/>
    </source>
</evidence>
<dbReference type="InterPro" id="IPR008948">
    <property type="entry name" value="L-Aspartase-like"/>
</dbReference>
<dbReference type="SUPFAM" id="SSF48557">
    <property type="entry name" value="L-aspartase-like"/>
    <property type="match status" value="1"/>
</dbReference>
<dbReference type="GO" id="GO:0004018">
    <property type="term" value="F:N6-(1,2-dicarboxyethyl)AMP AMP-lyase (fumarate-forming) activity"/>
    <property type="evidence" value="ECO:0007669"/>
    <property type="project" value="TreeGrafter"/>
</dbReference>
<dbReference type="PANTHER" id="PTHR43172:SF1">
    <property type="entry name" value="ADENYLOSUCCINATE LYASE"/>
    <property type="match status" value="1"/>
</dbReference>
<dbReference type="InterPro" id="IPR022761">
    <property type="entry name" value="Fumarate_lyase_N"/>
</dbReference>
<protein>
    <submittedName>
        <fullName evidence="3">Adenylosuccinate lyase</fullName>
    </submittedName>
</protein>
<dbReference type="Proteomes" id="UP000065807">
    <property type="component" value="Chromosome"/>
</dbReference>
<keyword evidence="4" id="KW-1185">Reference proteome</keyword>
<name>A0A0K2SK73_LIMPI</name>
<feature type="domain" description="Fumarate lyase N-terminal" evidence="2">
    <location>
        <begin position="20"/>
        <end position="308"/>
    </location>
</feature>
<dbReference type="Gene3D" id="1.10.275.10">
    <property type="entry name" value="Fumarase/aspartase (N-terminal domain)"/>
    <property type="match status" value="1"/>
</dbReference>
<dbReference type="PRINTS" id="PR00149">
    <property type="entry name" value="FUMRATELYASE"/>
</dbReference>
<proteinExistence type="predicted"/>